<comment type="caution">
    <text evidence="1">The sequence shown here is derived from an EMBL/GenBank/DDBJ whole genome shotgun (WGS) entry which is preliminary data.</text>
</comment>
<reference evidence="1" key="2">
    <citation type="submission" date="2020-09" db="EMBL/GenBank/DDBJ databases">
        <authorList>
            <person name="Sun Q."/>
            <person name="Zhou Y."/>
        </authorList>
    </citation>
    <scope>NUCLEOTIDE SEQUENCE</scope>
    <source>
        <strain evidence="1">CGMCC 1.7081</strain>
    </source>
</reference>
<dbReference type="GO" id="GO:0008115">
    <property type="term" value="F:sarcosine oxidase activity"/>
    <property type="evidence" value="ECO:0007669"/>
    <property type="project" value="InterPro"/>
</dbReference>
<dbReference type="RefSeq" id="WP_028094436.1">
    <property type="nucleotide sequence ID" value="NZ_BNAP01000023.1"/>
</dbReference>
<evidence type="ECO:0000313" key="2">
    <source>
        <dbReference type="Proteomes" id="UP000611500"/>
    </source>
</evidence>
<reference evidence="1" key="1">
    <citation type="journal article" date="2014" name="Int. J. Syst. Evol. Microbiol.">
        <title>Complete genome sequence of Corynebacterium casei LMG S-19264T (=DSM 44701T), isolated from a smear-ripened cheese.</title>
        <authorList>
            <consortium name="US DOE Joint Genome Institute (JGI-PGF)"/>
            <person name="Walter F."/>
            <person name="Albersmeier A."/>
            <person name="Kalinowski J."/>
            <person name="Ruckert C."/>
        </authorList>
    </citation>
    <scope>NUCLEOTIDE SEQUENCE</scope>
    <source>
        <strain evidence="1">CGMCC 1.7081</strain>
    </source>
</reference>
<dbReference type="InterPro" id="IPR007375">
    <property type="entry name" value="SoxG"/>
</dbReference>
<dbReference type="EMBL" id="BNAP01000023">
    <property type="protein sequence ID" value="GHG99164.1"/>
    <property type="molecule type" value="Genomic_DNA"/>
</dbReference>
<proteinExistence type="predicted"/>
<dbReference type="InterPro" id="IPR006280">
    <property type="entry name" value="SoxG_het"/>
</dbReference>
<dbReference type="NCBIfam" id="TIGR01375">
    <property type="entry name" value="soxG"/>
    <property type="match status" value="1"/>
</dbReference>
<accession>A0A8J3H862</accession>
<dbReference type="GO" id="GO:1901053">
    <property type="term" value="P:sarcosine catabolic process"/>
    <property type="evidence" value="ECO:0007669"/>
    <property type="project" value="InterPro"/>
</dbReference>
<dbReference type="AlphaFoldDB" id="A0A8J3H862"/>
<name>A0A8J3H862_9RHOB</name>
<dbReference type="Proteomes" id="UP000611500">
    <property type="component" value="Unassembled WGS sequence"/>
</dbReference>
<dbReference type="Gene3D" id="3.30.1360.120">
    <property type="entry name" value="Probable tRNA modification gtpase trme, domain 1"/>
    <property type="match status" value="1"/>
</dbReference>
<dbReference type="Pfam" id="PF04268">
    <property type="entry name" value="SoxG"/>
    <property type="match status" value="1"/>
</dbReference>
<dbReference type="Gene3D" id="3.30.70.1520">
    <property type="entry name" value="Heterotetrameric sarcosine oxidase"/>
    <property type="match status" value="1"/>
</dbReference>
<dbReference type="SUPFAM" id="SSF103025">
    <property type="entry name" value="Folate-binding domain"/>
    <property type="match status" value="1"/>
</dbReference>
<protein>
    <submittedName>
        <fullName evidence="1">Sarcosine oxidase subunit gamma</fullName>
    </submittedName>
</protein>
<dbReference type="InterPro" id="IPR027266">
    <property type="entry name" value="TrmE/GcvT-like"/>
</dbReference>
<organism evidence="1 2">
    <name type="scientific">Pseudodonghicola xiamenensis</name>
    <dbReference type="NCBI Taxonomy" id="337702"/>
    <lineage>
        <taxon>Bacteria</taxon>
        <taxon>Pseudomonadati</taxon>
        <taxon>Pseudomonadota</taxon>
        <taxon>Alphaproteobacteria</taxon>
        <taxon>Rhodobacterales</taxon>
        <taxon>Paracoccaceae</taxon>
        <taxon>Pseudodonghicola</taxon>
    </lineage>
</organism>
<keyword evidence="2" id="KW-1185">Reference proteome</keyword>
<sequence length="184" mass="19665">MTAPISSFMPGVLTASAAARVGFAHRCARFSLRARGDLAPLEAALGLSLPDRIGQRTSAGEREVLCLGPDEWVLHAPESDATAITAACAGVYADHPHSLVDISGREVSFVIDGPRGAELLTLGCARDLDTIAVGEGRRTLFDGATVILWRDADNNFRLDCWTSFATHLFHLLDTGVRELGAENH</sequence>
<evidence type="ECO:0000313" key="1">
    <source>
        <dbReference type="EMBL" id="GHG99164.1"/>
    </source>
</evidence>
<gene>
    <name evidence="1" type="primary">soxG</name>
    <name evidence="1" type="ORF">GCM10010961_34930</name>
</gene>